<feature type="binding site" evidence="14">
    <location>
        <position position="189"/>
    </location>
    <ligand>
        <name>FAD</name>
        <dbReference type="ChEBI" id="CHEBI:57692"/>
    </ligand>
</feature>
<keyword evidence="11" id="KW-0576">Peroxisome</keyword>
<comment type="cofactor">
    <cofactor evidence="2">
        <name>FAD</name>
        <dbReference type="ChEBI" id="CHEBI:57692"/>
    </cofactor>
</comment>
<evidence type="ECO:0000256" key="11">
    <source>
        <dbReference type="ARBA" id="ARBA00023140"/>
    </source>
</evidence>
<evidence type="ECO:0000259" key="17">
    <source>
        <dbReference type="Pfam" id="PF22924"/>
    </source>
</evidence>
<dbReference type="Pfam" id="PF01756">
    <property type="entry name" value="ACOX"/>
    <property type="match status" value="1"/>
</dbReference>
<evidence type="ECO:0000256" key="13">
    <source>
        <dbReference type="PIRSR" id="PIRSR000168-1"/>
    </source>
</evidence>
<dbReference type="PANTHER" id="PTHR10909:SF250">
    <property type="entry name" value="PEROXISOMAL ACYL-COENZYME A OXIDASE 1"/>
    <property type="match status" value="1"/>
</dbReference>
<dbReference type="GO" id="GO:0003997">
    <property type="term" value="F:acyl-CoA oxidase activity"/>
    <property type="evidence" value="ECO:0007669"/>
    <property type="project" value="UniProtKB-EC"/>
</dbReference>
<dbReference type="FunFam" id="1.20.140.10:FF:000015">
    <property type="entry name" value="Acyl-coenzyme A oxidase"/>
    <property type="match status" value="1"/>
</dbReference>
<evidence type="ECO:0000313" key="18">
    <source>
        <dbReference type="EMBL" id="KAF2208655.1"/>
    </source>
</evidence>
<evidence type="ECO:0000256" key="5">
    <source>
        <dbReference type="ARBA" id="ARBA00006288"/>
    </source>
</evidence>
<protein>
    <recommendedName>
        <fullName evidence="12">Acyl-coenzyme A oxidase</fullName>
    </recommendedName>
</protein>
<comment type="subcellular location">
    <subcellularLocation>
        <location evidence="3">Peroxisome</location>
    </subcellularLocation>
</comment>
<feature type="domain" description="Acyl-CoA oxidase C-alpha1" evidence="17">
    <location>
        <begin position="293"/>
        <end position="459"/>
    </location>
</feature>
<evidence type="ECO:0000256" key="10">
    <source>
        <dbReference type="ARBA" id="ARBA00023098"/>
    </source>
</evidence>
<dbReference type="Gene3D" id="2.40.110.10">
    <property type="entry name" value="Butyryl-CoA Dehydrogenase, subunit A, domain 2"/>
    <property type="match status" value="1"/>
</dbReference>
<evidence type="ECO:0000256" key="6">
    <source>
        <dbReference type="ARBA" id="ARBA00022630"/>
    </source>
</evidence>
<dbReference type="PANTHER" id="PTHR10909">
    <property type="entry name" value="ELECTRON TRANSPORT OXIDOREDUCTASE"/>
    <property type="match status" value="1"/>
</dbReference>
<dbReference type="InterPro" id="IPR036250">
    <property type="entry name" value="AcylCo_DH-like_C"/>
</dbReference>
<feature type="domain" description="Acyl-CoA oxidase C-terminal" evidence="15">
    <location>
        <begin position="506"/>
        <end position="674"/>
    </location>
</feature>
<evidence type="ECO:0000256" key="1">
    <source>
        <dbReference type="ARBA" id="ARBA00001201"/>
    </source>
</evidence>
<dbReference type="Pfam" id="PF14749">
    <property type="entry name" value="Acyl-CoA_ox_N"/>
    <property type="match status" value="1"/>
</dbReference>
<dbReference type="Proteomes" id="UP000799539">
    <property type="component" value="Unassembled WGS sequence"/>
</dbReference>
<evidence type="ECO:0000259" key="15">
    <source>
        <dbReference type="Pfam" id="PF01756"/>
    </source>
</evidence>
<proteinExistence type="inferred from homology"/>
<sequence>MADFTSGLRPADPQGPSLLAQERARSSIDVEQLAKHLLSRNDFLGRQKRILSILTRIPLFSKRNLLNIARPDRYQLGLARAKTLRRLSLKHGWDQEDYLMAEYLMDEMGPYALQSSMFATSIREQCSDEQKAYWLPKVENWEIIGCYGQTELGHGSNVKGIECQAKWDPQTKEFIIHSPTLTASKWWNGALGRTANHAIVVAQLLLPGPENDKYESYGPHQFIVQIRDMESNKPLDGIVIGDIGPKYGYPGMDNGYMLFNHFRVPHGALLSKYSGVDIEHGAYIKPNNPALVYGTMTFIRAQIIMHARLVLARAVTIAVRYLSIRRQFSDRDSKEACAPEEAVLNYPTVQIRILPLLATTFALHYTGESMYKLYWSTRRQIENTGDISRLAEMHAASSGLKSICTTLAADGIETCRRAMGGHGFGGGSGMVGLNNEYLSKPTVEGDNWMITQQTASYLIKRMAEVVSQPNFKPQDSIHEQFQEYILGTKDSRKNSNGLDVVGDPFALVAAFKQRVSYLAHQMYQARVIETEPWTSLMIPLHRLSCAHAESLLVSNFYEAAFTRISPPSPDQATVDILQTLFRLFALFTLRASASEFLVSRTITVDTVAHVTPAIQKLMTQVRPHAVRLVDAWSIPDYLLESDLGSYDGDVYNRVFQRAHQENPLNMLTFNSDWRSEEIIMGEGEENASKRMQALALGVAGRVRSPSLSSKL</sequence>
<dbReference type="InterPro" id="IPR009100">
    <property type="entry name" value="AcylCoA_DH/oxidase_NM_dom_sf"/>
</dbReference>
<feature type="active site" description="Proton acceptor" evidence="13">
    <location>
        <position position="444"/>
    </location>
</feature>
<evidence type="ECO:0000256" key="14">
    <source>
        <dbReference type="PIRSR" id="PIRSR000168-2"/>
    </source>
</evidence>
<dbReference type="InterPro" id="IPR037069">
    <property type="entry name" value="AcylCoA_DH/ox_N_sf"/>
</dbReference>
<organism evidence="18 19">
    <name type="scientific">Cercospora zeae-maydis SCOH1-5</name>
    <dbReference type="NCBI Taxonomy" id="717836"/>
    <lineage>
        <taxon>Eukaryota</taxon>
        <taxon>Fungi</taxon>
        <taxon>Dikarya</taxon>
        <taxon>Ascomycota</taxon>
        <taxon>Pezizomycotina</taxon>
        <taxon>Dothideomycetes</taxon>
        <taxon>Dothideomycetidae</taxon>
        <taxon>Mycosphaerellales</taxon>
        <taxon>Mycosphaerellaceae</taxon>
        <taxon>Cercospora</taxon>
    </lineage>
</organism>
<comment type="similarity">
    <text evidence="5 12">Belongs to the acyl-CoA oxidase family.</text>
</comment>
<dbReference type="GO" id="GO:0071949">
    <property type="term" value="F:FAD binding"/>
    <property type="evidence" value="ECO:0007669"/>
    <property type="project" value="InterPro"/>
</dbReference>
<dbReference type="Pfam" id="PF22924">
    <property type="entry name" value="ACOX_C_alpha1"/>
    <property type="match status" value="1"/>
</dbReference>
<evidence type="ECO:0000313" key="19">
    <source>
        <dbReference type="Proteomes" id="UP000799539"/>
    </source>
</evidence>
<name>A0A6A6F406_9PEZI</name>
<feature type="domain" description="Acyl-coenzyme A oxidase N-terminal" evidence="16">
    <location>
        <begin position="29"/>
        <end position="144"/>
    </location>
</feature>
<accession>A0A6A6F406</accession>
<dbReference type="Gene3D" id="1.20.140.10">
    <property type="entry name" value="Butyryl-CoA Dehydrogenase, subunit A, domain 3"/>
    <property type="match status" value="2"/>
</dbReference>
<evidence type="ECO:0000256" key="2">
    <source>
        <dbReference type="ARBA" id="ARBA00001974"/>
    </source>
</evidence>
<dbReference type="GO" id="GO:0055088">
    <property type="term" value="P:lipid homeostasis"/>
    <property type="evidence" value="ECO:0007669"/>
    <property type="project" value="TreeGrafter"/>
</dbReference>
<comment type="catalytic activity">
    <reaction evidence="1">
        <text>a 2,3-saturated acyl-CoA + O2 = a (2E)-enoyl-CoA + H2O2</text>
        <dbReference type="Rhea" id="RHEA:38959"/>
        <dbReference type="ChEBI" id="CHEBI:15379"/>
        <dbReference type="ChEBI" id="CHEBI:16240"/>
        <dbReference type="ChEBI" id="CHEBI:58856"/>
        <dbReference type="ChEBI" id="CHEBI:65111"/>
        <dbReference type="EC" id="1.3.3.6"/>
    </reaction>
</comment>
<dbReference type="SUPFAM" id="SSF56645">
    <property type="entry name" value="Acyl-CoA dehydrogenase NM domain-like"/>
    <property type="match status" value="1"/>
</dbReference>
<dbReference type="SUPFAM" id="SSF47203">
    <property type="entry name" value="Acyl-CoA dehydrogenase C-terminal domain-like"/>
    <property type="match status" value="2"/>
</dbReference>
<keyword evidence="6 12" id="KW-0285">Flavoprotein</keyword>
<dbReference type="GO" id="GO:0033540">
    <property type="term" value="P:fatty acid beta-oxidation using acyl-CoA oxidase"/>
    <property type="evidence" value="ECO:0007669"/>
    <property type="project" value="UniProtKB-UniPathway"/>
</dbReference>
<evidence type="ECO:0000256" key="3">
    <source>
        <dbReference type="ARBA" id="ARBA00004275"/>
    </source>
</evidence>
<keyword evidence="19" id="KW-1185">Reference proteome</keyword>
<keyword evidence="7 12" id="KW-0274">FAD</keyword>
<feature type="binding site" evidence="14">
    <location>
        <position position="150"/>
    </location>
    <ligand>
        <name>FAD</name>
        <dbReference type="ChEBI" id="CHEBI:57692"/>
    </ligand>
</feature>
<comment type="pathway">
    <text evidence="4">Lipid metabolism; peroxisomal fatty acid beta-oxidation.</text>
</comment>
<dbReference type="InterPro" id="IPR029320">
    <property type="entry name" value="Acyl-CoA_ox_N"/>
</dbReference>
<dbReference type="EMBL" id="ML992692">
    <property type="protein sequence ID" value="KAF2208655.1"/>
    <property type="molecule type" value="Genomic_DNA"/>
</dbReference>
<dbReference type="GO" id="GO:0005504">
    <property type="term" value="F:fatty acid binding"/>
    <property type="evidence" value="ECO:0007669"/>
    <property type="project" value="TreeGrafter"/>
</dbReference>
<dbReference type="PIRSF" id="PIRSF000168">
    <property type="entry name" value="Acyl-CoA_oxidase"/>
    <property type="match status" value="1"/>
</dbReference>
<dbReference type="AlphaFoldDB" id="A0A6A6F406"/>
<dbReference type="FunFam" id="2.40.110.10:FF:000003">
    <property type="entry name" value="Acyl-coenzyme A oxidase"/>
    <property type="match status" value="1"/>
</dbReference>
<evidence type="ECO:0000259" key="16">
    <source>
        <dbReference type="Pfam" id="PF14749"/>
    </source>
</evidence>
<evidence type="ECO:0000256" key="9">
    <source>
        <dbReference type="ARBA" id="ARBA00023002"/>
    </source>
</evidence>
<dbReference type="GO" id="GO:0005777">
    <property type="term" value="C:peroxisome"/>
    <property type="evidence" value="ECO:0007669"/>
    <property type="project" value="UniProtKB-SubCell"/>
</dbReference>
<keyword evidence="8" id="KW-0276">Fatty acid metabolism</keyword>
<reference evidence="18" key="1">
    <citation type="journal article" date="2020" name="Stud. Mycol.">
        <title>101 Dothideomycetes genomes: a test case for predicting lifestyles and emergence of pathogens.</title>
        <authorList>
            <person name="Haridas S."/>
            <person name="Albert R."/>
            <person name="Binder M."/>
            <person name="Bloem J."/>
            <person name="Labutti K."/>
            <person name="Salamov A."/>
            <person name="Andreopoulos B."/>
            <person name="Baker S."/>
            <person name="Barry K."/>
            <person name="Bills G."/>
            <person name="Bluhm B."/>
            <person name="Cannon C."/>
            <person name="Castanera R."/>
            <person name="Culley D."/>
            <person name="Daum C."/>
            <person name="Ezra D."/>
            <person name="Gonzalez J."/>
            <person name="Henrissat B."/>
            <person name="Kuo A."/>
            <person name="Liang C."/>
            <person name="Lipzen A."/>
            <person name="Lutzoni F."/>
            <person name="Magnuson J."/>
            <person name="Mondo S."/>
            <person name="Nolan M."/>
            <person name="Ohm R."/>
            <person name="Pangilinan J."/>
            <person name="Park H.-J."/>
            <person name="Ramirez L."/>
            <person name="Alfaro M."/>
            <person name="Sun H."/>
            <person name="Tritt A."/>
            <person name="Yoshinaga Y."/>
            <person name="Zwiers L.-H."/>
            <person name="Turgeon B."/>
            <person name="Goodwin S."/>
            <person name="Spatafora J."/>
            <person name="Crous P."/>
            <person name="Grigoriev I."/>
        </authorList>
    </citation>
    <scope>NUCLEOTIDE SEQUENCE</scope>
    <source>
        <strain evidence="18">SCOH1-5</strain>
    </source>
</reference>
<evidence type="ECO:0000256" key="8">
    <source>
        <dbReference type="ARBA" id="ARBA00022832"/>
    </source>
</evidence>
<keyword evidence="10" id="KW-0443">Lipid metabolism</keyword>
<dbReference type="InterPro" id="IPR055060">
    <property type="entry name" value="ACOX_C_alpha1"/>
</dbReference>
<gene>
    <name evidence="18" type="ORF">CERZMDRAFT_48643</name>
</gene>
<keyword evidence="9" id="KW-0560">Oxidoreductase</keyword>
<dbReference type="FunFam" id="1.20.140.10:FF:000007">
    <property type="entry name" value="Acyl-coenzyme A oxidase"/>
    <property type="match status" value="1"/>
</dbReference>
<dbReference type="InterPro" id="IPR012258">
    <property type="entry name" value="Acyl-CoA_oxidase"/>
</dbReference>
<evidence type="ECO:0000256" key="12">
    <source>
        <dbReference type="PIRNR" id="PIRNR000168"/>
    </source>
</evidence>
<evidence type="ECO:0000256" key="4">
    <source>
        <dbReference type="ARBA" id="ARBA00004846"/>
    </source>
</evidence>
<dbReference type="UniPathway" id="UPA00661"/>
<evidence type="ECO:0000256" key="7">
    <source>
        <dbReference type="ARBA" id="ARBA00022827"/>
    </source>
</evidence>
<dbReference type="OrthoDB" id="538336at2759"/>
<dbReference type="Gene3D" id="1.10.540.10">
    <property type="entry name" value="Acyl-CoA dehydrogenase/oxidase, N-terminal domain"/>
    <property type="match status" value="1"/>
</dbReference>
<dbReference type="InterPro" id="IPR046373">
    <property type="entry name" value="Acyl-CoA_Oxase/DH_mid-dom_sf"/>
</dbReference>
<dbReference type="InterPro" id="IPR002655">
    <property type="entry name" value="Acyl-CoA_oxidase_C"/>
</dbReference>